<comment type="caution">
    <text evidence="2">The sequence shown here is derived from an EMBL/GenBank/DDBJ whole genome shotgun (WGS) entry which is preliminary data.</text>
</comment>
<evidence type="ECO:0000313" key="2">
    <source>
        <dbReference type="EMBL" id="CAG7638868.1"/>
    </source>
</evidence>
<reference evidence="2" key="1">
    <citation type="submission" date="2021-06" db="EMBL/GenBank/DDBJ databases">
        <authorList>
            <person name="Criscuolo A."/>
        </authorList>
    </citation>
    <scope>NUCLEOTIDE SEQUENCE</scope>
    <source>
        <strain evidence="2">CIP111600</strain>
    </source>
</reference>
<evidence type="ECO:0000313" key="3">
    <source>
        <dbReference type="Proteomes" id="UP000693672"/>
    </source>
</evidence>
<proteinExistence type="predicted"/>
<name>A0A916K3I7_9BACL</name>
<keyword evidence="3" id="KW-1185">Reference proteome</keyword>
<dbReference type="Proteomes" id="UP000693672">
    <property type="component" value="Unassembled WGS sequence"/>
</dbReference>
<sequence>MPGIGKGDAMASYTVLTDTGLSLAKVLKEALVPELVAHPDGVGLAHPQDRGELNLSLYLYEVKENTDFRSHHLIDQGDSIRYPPIALDLSYLITAHSASDVLTRAMDEHRMIGKTIQVLFDHPVLSGTDLVGSLVGSGAAIRITKEEIPLETAVSLFPNVPYKLSLNYKLGPVFVDSNRTKSAARVKERHVSLQRK</sequence>
<dbReference type="Pfam" id="PF14065">
    <property type="entry name" value="Pvc16_N"/>
    <property type="match status" value="1"/>
</dbReference>
<gene>
    <name evidence="2" type="ORF">PAESOLCIP111_03985</name>
</gene>
<protein>
    <recommendedName>
        <fullName evidence="1">Pvc16 N-terminal domain-containing protein</fullName>
    </recommendedName>
</protein>
<feature type="domain" description="Pvc16 N-terminal" evidence="1">
    <location>
        <begin position="25"/>
        <end position="186"/>
    </location>
</feature>
<accession>A0A916K3I7</accession>
<dbReference type="EMBL" id="CAJVAS010000019">
    <property type="protein sequence ID" value="CAG7638868.1"/>
    <property type="molecule type" value="Genomic_DNA"/>
</dbReference>
<dbReference type="AlphaFoldDB" id="A0A916K3I7"/>
<dbReference type="InterPro" id="IPR025351">
    <property type="entry name" value="Pvc16_N"/>
</dbReference>
<evidence type="ECO:0000259" key="1">
    <source>
        <dbReference type="Pfam" id="PF14065"/>
    </source>
</evidence>
<organism evidence="2 3">
    <name type="scientific">Paenibacillus solanacearum</name>
    <dbReference type="NCBI Taxonomy" id="2048548"/>
    <lineage>
        <taxon>Bacteria</taxon>
        <taxon>Bacillati</taxon>
        <taxon>Bacillota</taxon>
        <taxon>Bacilli</taxon>
        <taxon>Bacillales</taxon>
        <taxon>Paenibacillaceae</taxon>
        <taxon>Paenibacillus</taxon>
    </lineage>
</organism>